<evidence type="ECO:0000256" key="1">
    <source>
        <dbReference type="SAM" id="MobiDB-lite"/>
    </source>
</evidence>
<dbReference type="GO" id="GO:0006261">
    <property type="term" value="P:DNA-templated DNA replication"/>
    <property type="evidence" value="ECO:0007669"/>
    <property type="project" value="TreeGrafter"/>
</dbReference>
<proteinExistence type="predicted"/>
<evidence type="ECO:0000313" key="2">
    <source>
        <dbReference type="EMBL" id="SCW42463.1"/>
    </source>
</evidence>
<sequence>MKDAAPLEGDRFGAAPAPRETQHLIGHEEAQAMVRAAWDAGRLPHALLIGGAEGIGKATLAYAIARFVLSGGAAPTHSIAIDPDHPTARQVAALSHPDLLVLRRTPNDAGKLPSMIPAETVRRVRSFFGSTAALGGWRVCVVDTLDEMNAQGANALLKTLEEPPNRALFLLVSHAPGRLLPTIRSRCRMVSLRALSDGQVVEALETLSASLPGLDRSRFTEAAAAAGGSVREALGLLEGDGLAVRNATTVLLDALPDVDPKSLHTLGEKLAGDRGGALDAFVGTVEAWISDHATGRRQTARVRLARLPEVWEKVRRAAVDADVYNLDRKTLVFRIFASLNEALRP</sequence>
<dbReference type="PANTHER" id="PTHR11669">
    <property type="entry name" value="REPLICATION FACTOR C / DNA POLYMERASE III GAMMA-TAU SUBUNIT"/>
    <property type="match status" value="1"/>
</dbReference>
<dbReference type="Gene3D" id="3.40.50.300">
    <property type="entry name" value="P-loop containing nucleotide triphosphate hydrolases"/>
    <property type="match status" value="1"/>
</dbReference>
<evidence type="ECO:0000313" key="3">
    <source>
        <dbReference type="Proteomes" id="UP000198889"/>
    </source>
</evidence>
<dbReference type="Pfam" id="PF13177">
    <property type="entry name" value="DNA_pol3_delta2"/>
    <property type="match status" value="1"/>
</dbReference>
<dbReference type="PANTHER" id="PTHR11669:SF8">
    <property type="entry name" value="DNA POLYMERASE III SUBUNIT DELTA"/>
    <property type="match status" value="1"/>
</dbReference>
<dbReference type="Proteomes" id="UP000198889">
    <property type="component" value="Unassembled WGS sequence"/>
</dbReference>
<dbReference type="SUPFAM" id="SSF52540">
    <property type="entry name" value="P-loop containing nucleoside triphosphate hydrolases"/>
    <property type="match status" value="1"/>
</dbReference>
<dbReference type="EMBL" id="FMTP01000001">
    <property type="protein sequence ID" value="SCW42463.1"/>
    <property type="molecule type" value="Genomic_DNA"/>
</dbReference>
<dbReference type="AlphaFoldDB" id="A0A1G4QCV3"/>
<reference evidence="3" key="1">
    <citation type="submission" date="2016-10" db="EMBL/GenBank/DDBJ databases">
        <authorList>
            <person name="Varghese N."/>
            <person name="Submissions S."/>
        </authorList>
    </citation>
    <scope>NUCLEOTIDE SEQUENCE [LARGE SCALE GENOMIC DNA]</scope>
    <source>
        <strain evidence="3">CGMCC 1.1761</strain>
    </source>
</reference>
<name>A0A1G4QCV3_9HYPH</name>
<dbReference type="GO" id="GO:0009360">
    <property type="term" value="C:DNA polymerase III complex"/>
    <property type="evidence" value="ECO:0007669"/>
    <property type="project" value="TreeGrafter"/>
</dbReference>
<dbReference type="InterPro" id="IPR027417">
    <property type="entry name" value="P-loop_NTPase"/>
</dbReference>
<feature type="compositionally biased region" description="Basic and acidic residues" evidence="1">
    <location>
        <begin position="1"/>
        <end position="11"/>
    </location>
</feature>
<feature type="region of interest" description="Disordered" evidence="1">
    <location>
        <begin position="1"/>
        <end position="20"/>
    </location>
</feature>
<gene>
    <name evidence="2" type="ORF">SAMN05660859_1129</name>
</gene>
<dbReference type="STRING" id="177413.SAMN05660859_1129"/>
<protein>
    <submittedName>
        <fullName evidence="2">DNA polymerase III, delta prime subunit</fullName>
    </submittedName>
</protein>
<keyword evidence="3" id="KW-1185">Reference proteome</keyword>
<dbReference type="InterPro" id="IPR050238">
    <property type="entry name" value="DNA_Rep/Repair_Clamp_Loader"/>
</dbReference>
<organism evidence="2 3">
    <name type="scientific">Ancylobacter rudongensis</name>
    <dbReference type="NCBI Taxonomy" id="177413"/>
    <lineage>
        <taxon>Bacteria</taxon>
        <taxon>Pseudomonadati</taxon>
        <taxon>Pseudomonadota</taxon>
        <taxon>Alphaproteobacteria</taxon>
        <taxon>Hyphomicrobiales</taxon>
        <taxon>Xanthobacteraceae</taxon>
        <taxon>Ancylobacter</taxon>
    </lineage>
</organism>
<dbReference type="NCBIfam" id="NF005677">
    <property type="entry name" value="PRK07471.1"/>
    <property type="match status" value="1"/>
</dbReference>
<dbReference type="RefSeq" id="WP_091436812.1">
    <property type="nucleotide sequence ID" value="NZ_FMTP01000001.1"/>
</dbReference>
<accession>A0A1G4QCV3</accession>